<evidence type="ECO:0000256" key="6">
    <source>
        <dbReference type="ARBA" id="ARBA00023172"/>
    </source>
</evidence>
<evidence type="ECO:0000313" key="10">
    <source>
        <dbReference type="Proteomes" id="UP000838412"/>
    </source>
</evidence>
<accession>A0A8J9YYS6</accession>
<dbReference type="Proteomes" id="UP000838412">
    <property type="component" value="Chromosome 13"/>
</dbReference>
<dbReference type="GO" id="GO:0006310">
    <property type="term" value="P:DNA recombination"/>
    <property type="evidence" value="ECO:0007669"/>
    <property type="project" value="UniProtKB-KW"/>
</dbReference>
<dbReference type="Pfam" id="PF00589">
    <property type="entry name" value="Phage_integrase"/>
    <property type="match status" value="1"/>
</dbReference>
<comment type="subcellular location">
    <subcellularLocation>
        <location evidence="1">Nucleus</location>
    </subcellularLocation>
</comment>
<dbReference type="PANTHER" id="PTHR31165">
    <property type="entry name" value="PROTEIN G1-LIKE2"/>
    <property type="match status" value="1"/>
</dbReference>
<dbReference type="InterPro" id="IPR013762">
    <property type="entry name" value="Integrase-like_cat_sf"/>
</dbReference>
<dbReference type="InterPro" id="IPR006936">
    <property type="entry name" value="ALOG_dom"/>
</dbReference>
<organism evidence="9 10">
    <name type="scientific">Branchiostoma lanceolatum</name>
    <name type="common">Common lancelet</name>
    <name type="synonym">Amphioxus lanceolatum</name>
    <dbReference type="NCBI Taxonomy" id="7740"/>
    <lineage>
        <taxon>Eukaryota</taxon>
        <taxon>Metazoa</taxon>
        <taxon>Chordata</taxon>
        <taxon>Cephalochordata</taxon>
        <taxon>Leptocardii</taxon>
        <taxon>Amphioxiformes</taxon>
        <taxon>Branchiostomatidae</taxon>
        <taxon>Branchiostoma</taxon>
    </lineage>
</organism>
<dbReference type="InterPro" id="IPR040222">
    <property type="entry name" value="ALOG"/>
</dbReference>
<dbReference type="GO" id="GO:0009299">
    <property type="term" value="P:mRNA transcription"/>
    <property type="evidence" value="ECO:0007669"/>
    <property type="project" value="TreeGrafter"/>
</dbReference>
<dbReference type="GO" id="GO:0005634">
    <property type="term" value="C:nucleus"/>
    <property type="evidence" value="ECO:0007669"/>
    <property type="project" value="UniProtKB-SubCell"/>
</dbReference>
<evidence type="ECO:0000313" key="9">
    <source>
        <dbReference type="EMBL" id="CAH1244116.1"/>
    </source>
</evidence>
<keyword evidence="3" id="KW-0805">Transcription regulation</keyword>
<evidence type="ECO:0000256" key="4">
    <source>
        <dbReference type="ARBA" id="ARBA00023125"/>
    </source>
</evidence>
<keyword evidence="6" id="KW-0233">DNA recombination</keyword>
<keyword evidence="10" id="KW-1185">Reference proteome</keyword>
<keyword evidence="7" id="KW-0539">Nucleus</keyword>
<dbReference type="Gene3D" id="1.10.443.10">
    <property type="entry name" value="Intergrase catalytic core"/>
    <property type="match status" value="1"/>
</dbReference>
<feature type="domain" description="Tyr recombinase" evidence="8">
    <location>
        <begin position="92"/>
        <end position="300"/>
    </location>
</feature>
<dbReference type="PANTHER" id="PTHR31165:SF2">
    <property type="entry name" value="ALOG DOMAIN-CONTAINING PROTEIN"/>
    <property type="match status" value="1"/>
</dbReference>
<dbReference type="GO" id="GO:0003677">
    <property type="term" value="F:DNA binding"/>
    <property type="evidence" value="ECO:0007669"/>
    <property type="project" value="UniProtKB-KW"/>
</dbReference>
<dbReference type="PROSITE" id="PS51898">
    <property type="entry name" value="TYR_RECOMBINASE"/>
    <property type="match status" value="1"/>
</dbReference>
<dbReference type="Pfam" id="PF04852">
    <property type="entry name" value="ALOG_dom"/>
    <property type="match status" value="1"/>
</dbReference>
<dbReference type="AlphaFoldDB" id="A0A8J9YYS6"/>
<dbReference type="GO" id="GO:0015074">
    <property type="term" value="P:DNA integration"/>
    <property type="evidence" value="ECO:0007669"/>
    <property type="project" value="InterPro"/>
</dbReference>
<protein>
    <submittedName>
        <fullName evidence="9">Hypp7211 protein</fullName>
    </submittedName>
</protein>
<evidence type="ECO:0000256" key="3">
    <source>
        <dbReference type="ARBA" id="ARBA00023015"/>
    </source>
</evidence>
<name>A0A8J9YYS6_BRALA</name>
<keyword evidence="5" id="KW-0804">Transcription</keyword>
<gene>
    <name evidence="9" type="primary">Hypp7211</name>
    <name evidence="9" type="ORF">BLAG_LOCUS6839</name>
</gene>
<dbReference type="InterPro" id="IPR011010">
    <property type="entry name" value="DNA_brk_join_enz"/>
</dbReference>
<evidence type="ECO:0000259" key="8">
    <source>
        <dbReference type="PROSITE" id="PS51898"/>
    </source>
</evidence>
<evidence type="ECO:0000256" key="1">
    <source>
        <dbReference type="ARBA" id="ARBA00004123"/>
    </source>
</evidence>
<keyword evidence="4" id="KW-0238">DNA-binding</keyword>
<proteinExistence type="inferred from homology"/>
<reference evidence="9" key="1">
    <citation type="submission" date="2022-01" db="EMBL/GenBank/DDBJ databases">
        <authorList>
            <person name="Braso-Vives M."/>
        </authorList>
    </citation>
    <scope>NUCLEOTIDE SEQUENCE</scope>
</reference>
<evidence type="ECO:0000256" key="7">
    <source>
        <dbReference type="ARBA" id="ARBA00023242"/>
    </source>
</evidence>
<dbReference type="OrthoDB" id="10065712at2759"/>
<sequence length="331" mass="36553">MGKKTLHNAGCPYKVEEKRSTARQCNCPTRLAYKTVDSYIGKLRATFSSEGRIGEWDPIAAQGNPATSPLMKAYLKVITQEQLEASVPPQQAVPIFLSKLARLATHIEGRLRKENSPVAAFILARDQAFFKTLFFSGDRGGDLLNVRTDDVKRLPSGGLLFNQVWGKTLRGGRTNMFALEKVKDETVCPVRGLDLYIDTARQLQVPLDGMFLFPPTTKEGEIANKQAATSTMEAALRKYLKALNDDDGETIHSFRTGCAITLAMTGVPKQQAMEHIGWFSEQTPTYYTKLSRVMGVGGVSAALASEEAEKAVRDFETANDVRHVEKAFITQ</sequence>
<comment type="similarity">
    <text evidence="2">Belongs to the plant homeotic and developmental regulators ALOG protein family.</text>
</comment>
<dbReference type="InterPro" id="IPR002104">
    <property type="entry name" value="Integrase_catalytic"/>
</dbReference>
<evidence type="ECO:0000256" key="5">
    <source>
        <dbReference type="ARBA" id="ARBA00023163"/>
    </source>
</evidence>
<dbReference type="EMBL" id="OV696698">
    <property type="protein sequence ID" value="CAH1244116.1"/>
    <property type="molecule type" value="Genomic_DNA"/>
</dbReference>
<evidence type="ECO:0000256" key="2">
    <source>
        <dbReference type="ARBA" id="ARBA00010308"/>
    </source>
</evidence>
<dbReference type="SUPFAM" id="SSF56349">
    <property type="entry name" value="DNA breaking-rejoining enzymes"/>
    <property type="match status" value="1"/>
</dbReference>